<dbReference type="Gene3D" id="3.40.50.300">
    <property type="entry name" value="P-loop containing nucleotide triphosphate hydrolases"/>
    <property type="match status" value="1"/>
</dbReference>
<organism evidence="2">
    <name type="scientific">Heliothis virescens</name>
    <name type="common">Tobacco budworm moth</name>
    <dbReference type="NCBI Taxonomy" id="7102"/>
    <lineage>
        <taxon>Eukaryota</taxon>
        <taxon>Metazoa</taxon>
        <taxon>Ecdysozoa</taxon>
        <taxon>Arthropoda</taxon>
        <taxon>Hexapoda</taxon>
        <taxon>Insecta</taxon>
        <taxon>Pterygota</taxon>
        <taxon>Neoptera</taxon>
        <taxon>Endopterygota</taxon>
        <taxon>Lepidoptera</taxon>
        <taxon>Glossata</taxon>
        <taxon>Ditrysia</taxon>
        <taxon>Noctuoidea</taxon>
        <taxon>Noctuidae</taxon>
        <taxon>Heliothinae</taxon>
        <taxon>Heliothis</taxon>
    </lineage>
</organism>
<proteinExistence type="predicted"/>
<protein>
    <recommendedName>
        <fullName evidence="1">NACHT domain-containing protein</fullName>
    </recommendedName>
</protein>
<reference evidence="2" key="1">
    <citation type="submission" date="2017-09" db="EMBL/GenBank/DDBJ databases">
        <title>Contemporary evolution of a Lepidopteran species, Heliothis virescens, in response to modern agricultural practices.</title>
        <authorList>
            <person name="Fritz M.L."/>
            <person name="Deyonke A.M."/>
            <person name="Papanicolaou A."/>
            <person name="Micinski S."/>
            <person name="Westbrook J."/>
            <person name="Gould F."/>
        </authorList>
    </citation>
    <scope>NUCLEOTIDE SEQUENCE [LARGE SCALE GENOMIC DNA]</scope>
    <source>
        <strain evidence="2">HvINT-</strain>
        <tissue evidence="2">Whole body</tissue>
    </source>
</reference>
<name>A0A2A4JIV3_HELVI</name>
<dbReference type="EMBL" id="NWSH01001406">
    <property type="protein sequence ID" value="PCG71353.1"/>
    <property type="molecule type" value="Genomic_DNA"/>
</dbReference>
<comment type="caution">
    <text evidence="2">The sequence shown here is derived from an EMBL/GenBank/DDBJ whole genome shotgun (WGS) entry which is preliminary data.</text>
</comment>
<accession>A0A2A4JIV3</accession>
<gene>
    <name evidence="2" type="ORF">B5V51_1963</name>
</gene>
<evidence type="ECO:0000313" key="2">
    <source>
        <dbReference type="EMBL" id="PCG71353.1"/>
    </source>
</evidence>
<dbReference type="SUPFAM" id="SSF52540">
    <property type="entry name" value="P-loop containing nucleoside triphosphate hydrolases"/>
    <property type="match status" value="1"/>
</dbReference>
<evidence type="ECO:0000259" key="1">
    <source>
        <dbReference type="Pfam" id="PF05729"/>
    </source>
</evidence>
<feature type="domain" description="NACHT" evidence="1">
    <location>
        <begin position="737"/>
        <end position="926"/>
    </location>
</feature>
<dbReference type="InterPro" id="IPR027417">
    <property type="entry name" value="P-loop_NTPase"/>
</dbReference>
<dbReference type="InterPro" id="IPR007111">
    <property type="entry name" value="NACHT_NTPase"/>
</dbReference>
<dbReference type="STRING" id="7102.A0A2A4JIV3"/>
<dbReference type="Pfam" id="PF05729">
    <property type="entry name" value="NACHT"/>
    <property type="match status" value="1"/>
</dbReference>
<sequence>MEKYYKSFSEIRNKFQAGNEDKLFEGTSSDTQCLFVIYTTAKGEKNFTIYEGVYADILNDTIATADGATTPARDPRDTLLSKVILEDHMCALAQKMAKCIHGEIRDHQELSTDELVLRYHVVLAKTFFNISDDQSDGCRTACFKKDFLEEDRKDRSLILFKDELCMEMVKRLHFDNDDRNERCAGLDDCNFNIVDNDIVAMYRHIARSIVYKNRQFQFIHKTSSEKHKVILDKINFTGSNVHSALKEALSEYLASKQFKVPAWFGNKDLTLRGDEKKQERKLNDLTSKIVGLIKKASNNIIVIDESMGKGFLQLNGGIASAVGNLLVENPYPALKFTDEHHSLGKLAKKLYDKLQLELGDLSPYRFQIKVQHEFPKVTVCYPFLSDFDNVFVDMFFNNLLFYTSQLNEKQVEETLIYEISKCLPDDVQNEEITSNAIYLKYHDNIQKWWMSKDGRYLSKAGTLYRNAVEHTTSLPLTSVMNMMEKLKNNHYDFNENAIHCIPLEHQPSGSIVVTDSIPLTIAKLAKQLNNKNFIVLDLKYILNLTSKDDKILREELTNLKESKTIIVDLSCLSQKKNDLRSLRKLQELVKSIQRQKNVIVTEHESILLAKKYFPNVNNVVKDTTNNLSDMSEVFRTNVLEDTVVIFQGDEVPLSQVMDENSIGYVNGSVLNKLLLGDAQTLTIGQSIRNPNYRSKVYIEQLLREVPVDTRKEKKRFITDSILRRLFVTTPNHTNNKLTVIIGDAGIGKSTFLTYVSHRMKEDNQHSWIVRINLLEHCWQFSEWQDSKKRIDIVESVKFLCQVALSKNHYRYEEGCRMEITLEQSNGLFYLKDCSADEWTTFELKMFLHYCNTKQVLILLDGFDEICPMYEEEVTTFINILQDKMWQPKRAEIWITSRNVGNLDKAIRLESGMVHELQPIKGFKQIDYLIKHWDSKDLLKDLNDQQFANISDFVTFMSTSDDVFLLIKKQNIDYATKKEIPFLSVYLAFVVYFSLRLDDPIFQHFESHKDTLETLKKLNEFIYKSQLDTFVAIPLHLNMIADYLQNKIRETDKISNTWDLHTNIFDIYEGFFETKLKIRVQEKNKNDLYTPDNKYDFQEKYAWFIKKHKLFGAYAVFGKSLFDEDQLKNIEEMVTELKMDVVKTGVISNVVKNTPVFIHSTFAEYFAVEYIRDLLITETDRRFLWNFILNVMFFSNVGVLVLFDAKMKTDEGITALIIDDKPVICDLLMNPNVDKTGAIKTALAEAVRYNLRTLGPFLYSAVEENLTDSKLMDFIRIVKEAKIIRMAIKMQFEEIIVNITYIVWRVDKSKLAECFKDLKLTEKIENRSIDELIQMLHRHVWTRMGIVPDWPNLSQFRDILFI</sequence>